<dbReference type="OrthoDB" id="5959877at2"/>
<dbReference type="RefSeq" id="WP_015446616.1">
    <property type="nucleotide sequence ID" value="NC_020541.1"/>
</dbReference>
<accession>M4NAL5</accession>
<organism evidence="3 4">
    <name type="scientific">Rhodanobacter denitrificans</name>
    <dbReference type="NCBI Taxonomy" id="666685"/>
    <lineage>
        <taxon>Bacteria</taxon>
        <taxon>Pseudomonadati</taxon>
        <taxon>Pseudomonadota</taxon>
        <taxon>Gammaproteobacteria</taxon>
        <taxon>Lysobacterales</taxon>
        <taxon>Rhodanobacteraceae</taxon>
        <taxon>Rhodanobacter</taxon>
    </lineage>
</organism>
<sequence length="181" mass="17760" precursor="true">MRKTMLSVLVIGASVFTASAFAQAHLGGAAQVGASAHVGAAAPSALHAVDQTTAQTERRLQRTDSRLKRHTRKAVDTSRSSTDDHADADADANANGTIGAGADDSHADANANVEAGAGLDTAATAGKAGEMGQGVGGDVRDAAHTAIQSTDRAAGSVGDAVKGVNASGNAGVSGNANTHGH</sequence>
<proteinExistence type="predicted"/>
<dbReference type="KEGG" id="rhd:R2APBS1_0348"/>
<keyword evidence="4" id="KW-1185">Reference proteome</keyword>
<dbReference type="EMBL" id="CP003470">
    <property type="protein sequence ID" value="AGG87524.1"/>
    <property type="molecule type" value="Genomic_DNA"/>
</dbReference>
<protein>
    <recommendedName>
        <fullName evidence="5">Phage infection protein</fullName>
    </recommendedName>
</protein>
<gene>
    <name evidence="3" type="ORF">R2APBS1_0348</name>
</gene>
<feature type="compositionally biased region" description="Low complexity" evidence="1">
    <location>
        <begin position="91"/>
        <end position="102"/>
    </location>
</feature>
<evidence type="ECO:0000313" key="4">
    <source>
        <dbReference type="Proteomes" id="UP000011859"/>
    </source>
</evidence>
<evidence type="ECO:0000313" key="3">
    <source>
        <dbReference type="EMBL" id="AGG87524.1"/>
    </source>
</evidence>
<name>M4NAL5_9GAMM</name>
<evidence type="ECO:0008006" key="5">
    <source>
        <dbReference type="Google" id="ProtNLM"/>
    </source>
</evidence>
<keyword evidence="2" id="KW-0732">Signal</keyword>
<evidence type="ECO:0000256" key="1">
    <source>
        <dbReference type="SAM" id="MobiDB-lite"/>
    </source>
</evidence>
<reference evidence="3 4" key="1">
    <citation type="submission" date="2012-04" db="EMBL/GenBank/DDBJ databases">
        <title>Complete genome of Rhodanobacter sp. 2APBS1.</title>
        <authorList>
            <consortium name="US DOE Joint Genome Institute"/>
            <person name="Huntemann M."/>
            <person name="Wei C.-L."/>
            <person name="Han J."/>
            <person name="Detter J.C."/>
            <person name="Han C."/>
            <person name="Tapia R."/>
            <person name="Munk A.C.C."/>
            <person name="Chen A."/>
            <person name="Krypides N."/>
            <person name="Mavromatis K."/>
            <person name="Markowitz V."/>
            <person name="Szeto E."/>
            <person name="Ivanova N."/>
            <person name="Mikhailova N."/>
            <person name="Ovchinnikova G."/>
            <person name="Pagani I."/>
            <person name="Pati A."/>
            <person name="Goodwin L."/>
            <person name="Peters L."/>
            <person name="Pitluck S."/>
            <person name="Woyke T."/>
            <person name="Prakash O."/>
            <person name="Elkins J."/>
            <person name="Brown S."/>
            <person name="Palumbo A."/>
            <person name="Hemme C."/>
            <person name="Zhou J."/>
            <person name="Watson D."/>
            <person name="Jardine P."/>
            <person name="Kostka J."/>
            <person name="Green S."/>
        </authorList>
    </citation>
    <scope>NUCLEOTIDE SEQUENCE [LARGE SCALE GENOMIC DNA]</scope>
    <source>
        <strain evidence="3 4">2APBS1</strain>
    </source>
</reference>
<dbReference type="AlphaFoldDB" id="M4NAL5"/>
<feature type="signal peptide" evidence="2">
    <location>
        <begin position="1"/>
        <end position="24"/>
    </location>
</feature>
<evidence type="ECO:0000256" key="2">
    <source>
        <dbReference type="SAM" id="SignalP"/>
    </source>
</evidence>
<dbReference type="Proteomes" id="UP000011859">
    <property type="component" value="Chromosome"/>
</dbReference>
<feature type="compositionally biased region" description="Basic and acidic residues" evidence="1">
    <location>
        <begin position="73"/>
        <end position="88"/>
    </location>
</feature>
<feature type="region of interest" description="Disordered" evidence="1">
    <location>
        <begin position="49"/>
        <end position="106"/>
    </location>
</feature>
<feature type="compositionally biased region" description="Basic and acidic residues" evidence="1">
    <location>
        <begin position="56"/>
        <end position="66"/>
    </location>
</feature>
<dbReference type="HOGENOM" id="CLU_1487937_0_0_6"/>
<feature type="chain" id="PRO_5004056018" description="Phage infection protein" evidence="2">
    <location>
        <begin position="25"/>
        <end position="181"/>
    </location>
</feature>